<evidence type="ECO:0000313" key="1">
    <source>
        <dbReference type="EMBL" id="TNN24889.1"/>
    </source>
</evidence>
<name>A0A4Z2E7X9_9TELE</name>
<protein>
    <submittedName>
        <fullName evidence="1">Uncharacterized protein</fullName>
    </submittedName>
</protein>
<dbReference type="Proteomes" id="UP000314294">
    <property type="component" value="Unassembled WGS sequence"/>
</dbReference>
<organism evidence="1 2">
    <name type="scientific">Liparis tanakae</name>
    <name type="common">Tanaka's snailfish</name>
    <dbReference type="NCBI Taxonomy" id="230148"/>
    <lineage>
        <taxon>Eukaryota</taxon>
        <taxon>Metazoa</taxon>
        <taxon>Chordata</taxon>
        <taxon>Craniata</taxon>
        <taxon>Vertebrata</taxon>
        <taxon>Euteleostomi</taxon>
        <taxon>Actinopterygii</taxon>
        <taxon>Neopterygii</taxon>
        <taxon>Teleostei</taxon>
        <taxon>Neoteleostei</taxon>
        <taxon>Acanthomorphata</taxon>
        <taxon>Eupercaria</taxon>
        <taxon>Perciformes</taxon>
        <taxon>Cottioidei</taxon>
        <taxon>Cottales</taxon>
        <taxon>Liparidae</taxon>
        <taxon>Liparis</taxon>
    </lineage>
</organism>
<keyword evidence="2" id="KW-1185">Reference proteome</keyword>
<gene>
    <name evidence="1" type="ORF">EYF80_064985</name>
</gene>
<comment type="caution">
    <text evidence="1">The sequence shown here is derived from an EMBL/GenBank/DDBJ whole genome shotgun (WGS) entry which is preliminary data.</text>
</comment>
<proteinExistence type="predicted"/>
<evidence type="ECO:0000313" key="2">
    <source>
        <dbReference type="Proteomes" id="UP000314294"/>
    </source>
</evidence>
<sequence>MYKYHAFVLQYSACTLSQQRPPSPGSGSPVDWSLLDLGLSTVDWSLLDLGPSTVDWSLLEAPLVSELKELA</sequence>
<dbReference type="AlphaFoldDB" id="A0A4Z2E7X9"/>
<accession>A0A4Z2E7X9</accession>
<dbReference type="EMBL" id="SRLO01014006">
    <property type="protein sequence ID" value="TNN24889.1"/>
    <property type="molecule type" value="Genomic_DNA"/>
</dbReference>
<reference evidence="1 2" key="1">
    <citation type="submission" date="2019-03" db="EMBL/GenBank/DDBJ databases">
        <title>First draft genome of Liparis tanakae, snailfish: a comprehensive survey of snailfish specific genes.</title>
        <authorList>
            <person name="Kim W."/>
            <person name="Song I."/>
            <person name="Jeong J.-H."/>
            <person name="Kim D."/>
            <person name="Kim S."/>
            <person name="Ryu S."/>
            <person name="Song J.Y."/>
            <person name="Lee S.K."/>
        </authorList>
    </citation>
    <scope>NUCLEOTIDE SEQUENCE [LARGE SCALE GENOMIC DNA]</scope>
    <source>
        <tissue evidence="1">Muscle</tissue>
    </source>
</reference>